<dbReference type="Pfam" id="PF08666">
    <property type="entry name" value="SAF"/>
    <property type="match status" value="1"/>
</dbReference>
<dbReference type="Proteomes" id="UP000734271">
    <property type="component" value="Unassembled WGS sequence"/>
</dbReference>
<dbReference type="Gene3D" id="2.30.130.110">
    <property type="match status" value="1"/>
</dbReference>
<dbReference type="EMBL" id="JAIPME010000002">
    <property type="protein sequence ID" value="MBZ2386176.1"/>
    <property type="molecule type" value="Genomic_DNA"/>
</dbReference>
<protein>
    <submittedName>
        <fullName evidence="4">Altronate dehydratase family protein</fullName>
    </submittedName>
</protein>
<accession>A0ABS7SXB2</accession>
<dbReference type="InterPro" id="IPR044144">
    <property type="entry name" value="SAF_UxaA/GarD"/>
</dbReference>
<dbReference type="PANTHER" id="PTHR30536:SF5">
    <property type="entry name" value="ALTRONATE DEHYDRATASE"/>
    <property type="match status" value="1"/>
</dbReference>
<keyword evidence="2" id="KW-0456">Lyase</keyword>
<evidence type="ECO:0000259" key="3">
    <source>
        <dbReference type="SMART" id="SM00858"/>
    </source>
</evidence>
<dbReference type="InterPro" id="IPR007392">
    <property type="entry name" value="GD_AH_second"/>
</dbReference>
<dbReference type="SMART" id="SM00858">
    <property type="entry name" value="SAF"/>
    <property type="match status" value="1"/>
</dbReference>
<dbReference type="CDD" id="cd11613">
    <property type="entry name" value="SAF_AH_GD"/>
    <property type="match status" value="1"/>
</dbReference>
<dbReference type="Pfam" id="PF04295">
    <property type="entry name" value="GD_AH_second"/>
    <property type="match status" value="1"/>
</dbReference>
<dbReference type="InterPro" id="IPR052172">
    <property type="entry name" value="UxaA_altronate/galactarate_dh"/>
</dbReference>
<comment type="caution">
    <text evidence="4">The sequence shown here is derived from an EMBL/GenBank/DDBJ whole genome shotgun (WGS) entry which is preliminary data.</text>
</comment>
<keyword evidence="5" id="KW-1185">Reference proteome</keyword>
<comment type="similarity">
    <text evidence="1">Belongs to the UxaA family.</text>
</comment>
<sequence>MKAYLKINPNDNVAIAVRDLEKDLKIEEFDLSLKEDIKRGHKFAIKDIKKGEDIVKYGMPIGHALADIKKGSWVHIHNLKTNLSDIISYDYDKKEVSLKDDLLDESLKFQGYLREDGRAGIRNEIWIVPGVGCINQTCNNLVKMASKKYPDVTFQAITHTHGCSQLGDDLEMTRDILAGLIKNPNAAGVLVVSLGCENNVISEFKEYIKPYNEKRVKFLTVQEVEDEYQTGLDLIDDLVAYRNTFKKEALPISKLTVGFKCGGSDGFSGITANPLCGYTSDKLVKNGATTMLTEVPEMFGAEKLLMNRAKDEETFEDIVSMINNFKEYFKSHGQNIYENPSPGNKDGGISTLEDKSLGCIQKGGSSEVENVLGLGEQSHVKGLNLLNGPGNDQVSCTNLAASGCTLIVFTTGRGNPFGSIVPTVKMSTNTELAKKKTNWIDFDAGRVISEGLSFEELRDEFITYLLEVASGKETNNEKYDFREISIFKDGVTL</sequence>
<reference evidence="4 5" key="1">
    <citation type="submission" date="2021-08" db="EMBL/GenBank/DDBJ databases">
        <title>FDA dAtabase for Regulatory Grade micrObial Sequences (FDA-ARGOS): Supporting development and validation of Infectious Disease Dx tests.</title>
        <authorList>
            <person name="Sproer C."/>
            <person name="Gronow S."/>
            <person name="Severitt S."/>
            <person name="Schroder I."/>
            <person name="Tallon L."/>
            <person name="Sadzewicz L."/>
            <person name="Zhao X."/>
            <person name="Boylan J."/>
            <person name="Ott S."/>
            <person name="Bowen H."/>
            <person name="Vavikolanu K."/>
            <person name="Hazen T."/>
            <person name="Aluvathingal J."/>
            <person name="Nadendla S."/>
            <person name="Lowell S."/>
            <person name="Myers T."/>
            <person name="Yan Y."/>
            <person name="Sichtig H."/>
        </authorList>
    </citation>
    <scope>NUCLEOTIDE SEQUENCE [LARGE SCALE GENOMIC DNA]</scope>
    <source>
        <strain evidence="4 5">FDAARGOS_1460</strain>
    </source>
</reference>
<dbReference type="Pfam" id="PF20629">
    <property type="entry name" value="GD_AH_C"/>
    <property type="match status" value="1"/>
</dbReference>
<evidence type="ECO:0000313" key="5">
    <source>
        <dbReference type="Proteomes" id="UP000734271"/>
    </source>
</evidence>
<evidence type="ECO:0000256" key="2">
    <source>
        <dbReference type="ARBA" id="ARBA00023239"/>
    </source>
</evidence>
<evidence type="ECO:0000313" key="4">
    <source>
        <dbReference type="EMBL" id="MBZ2386176.1"/>
    </source>
</evidence>
<dbReference type="InterPro" id="IPR048332">
    <property type="entry name" value="GD_AH_C"/>
</dbReference>
<organism evidence="4 5">
    <name type="scientific">Anaerococcus murdochii</name>
    <dbReference type="NCBI Taxonomy" id="411577"/>
    <lineage>
        <taxon>Bacteria</taxon>
        <taxon>Bacillati</taxon>
        <taxon>Bacillota</taxon>
        <taxon>Tissierellia</taxon>
        <taxon>Tissierellales</taxon>
        <taxon>Peptoniphilaceae</taxon>
        <taxon>Anaerococcus</taxon>
    </lineage>
</organism>
<gene>
    <name evidence="4" type="ORF">K8P03_02525</name>
</gene>
<proteinExistence type="inferred from homology"/>
<dbReference type="PANTHER" id="PTHR30536">
    <property type="entry name" value="ALTRONATE/GALACTARATE DEHYDRATASE"/>
    <property type="match status" value="1"/>
</dbReference>
<feature type="domain" description="SAF" evidence="3">
    <location>
        <begin position="11"/>
        <end position="80"/>
    </location>
</feature>
<name>A0ABS7SXB2_9FIRM</name>
<dbReference type="RefSeq" id="WP_223418076.1">
    <property type="nucleotide sequence ID" value="NZ_JAIPME010000002.1"/>
</dbReference>
<dbReference type="InterPro" id="IPR013974">
    <property type="entry name" value="SAF"/>
</dbReference>
<evidence type="ECO:0000256" key="1">
    <source>
        <dbReference type="ARBA" id="ARBA00010986"/>
    </source>
</evidence>